<reference evidence="1" key="1">
    <citation type="submission" date="2014-11" db="EMBL/GenBank/DDBJ databases">
        <authorList>
            <person name="Amaro Gonzalez C."/>
        </authorList>
    </citation>
    <scope>NUCLEOTIDE SEQUENCE</scope>
</reference>
<dbReference type="EMBL" id="GBXM01063678">
    <property type="protein sequence ID" value="JAH44899.1"/>
    <property type="molecule type" value="Transcribed_RNA"/>
</dbReference>
<organism evidence="1">
    <name type="scientific">Anguilla anguilla</name>
    <name type="common">European freshwater eel</name>
    <name type="synonym">Muraena anguilla</name>
    <dbReference type="NCBI Taxonomy" id="7936"/>
    <lineage>
        <taxon>Eukaryota</taxon>
        <taxon>Metazoa</taxon>
        <taxon>Chordata</taxon>
        <taxon>Craniata</taxon>
        <taxon>Vertebrata</taxon>
        <taxon>Euteleostomi</taxon>
        <taxon>Actinopterygii</taxon>
        <taxon>Neopterygii</taxon>
        <taxon>Teleostei</taxon>
        <taxon>Anguilliformes</taxon>
        <taxon>Anguillidae</taxon>
        <taxon>Anguilla</taxon>
    </lineage>
</organism>
<evidence type="ECO:0000313" key="1">
    <source>
        <dbReference type="EMBL" id="JAH44899.1"/>
    </source>
</evidence>
<sequence length="50" mass="5632">MTHTLMVVTEKSKVKFFCCCQKHITQVCSLSHQAQNTCLGPYPCQQSILS</sequence>
<dbReference type="AlphaFoldDB" id="A0A0E9SU67"/>
<name>A0A0E9SU67_ANGAN</name>
<reference evidence="1" key="2">
    <citation type="journal article" date="2015" name="Fish Shellfish Immunol.">
        <title>Early steps in the European eel (Anguilla anguilla)-Vibrio vulnificus interaction in the gills: Role of the RtxA13 toxin.</title>
        <authorList>
            <person name="Callol A."/>
            <person name="Pajuelo D."/>
            <person name="Ebbesson L."/>
            <person name="Teles M."/>
            <person name="MacKenzie S."/>
            <person name="Amaro C."/>
        </authorList>
    </citation>
    <scope>NUCLEOTIDE SEQUENCE</scope>
</reference>
<protein>
    <submittedName>
        <fullName evidence="1">Uncharacterized protein</fullName>
    </submittedName>
</protein>
<proteinExistence type="predicted"/>
<accession>A0A0E9SU67</accession>